<evidence type="ECO:0000256" key="3">
    <source>
        <dbReference type="ARBA" id="ARBA00022833"/>
    </source>
</evidence>
<gene>
    <name evidence="6" type="ORF">SUZIE_128505</name>
</gene>
<dbReference type="InterPro" id="IPR018957">
    <property type="entry name" value="Znf_C3HC4_RING-type"/>
</dbReference>
<keyword evidence="2 4" id="KW-0863">Zinc-finger</keyword>
<dbReference type="GO" id="GO:0045944">
    <property type="term" value="P:positive regulation of transcription by RNA polymerase II"/>
    <property type="evidence" value="ECO:0007669"/>
    <property type="project" value="TreeGrafter"/>
</dbReference>
<accession>A0AA41MMB4</accession>
<dbReference type="InterPro" id="IPR047134">
    <property type="entry name" value="RNF4"/>
</dbReference>
<evidence type="ECO:0000313" key="6">
    <source>
        <dbReference type="EMBL" id="MBZ3874551.1"/>
    </source>
</evidence>
<dbReference type="GO" id="GO:0016605">
    <property type="term" value="C:PML body"/>
    <property type="evidence" value="ECO:0007669"/>
    <property type="project" value="TreeGrafter"/>
</dbReference>
<dbReference type="PANTHER" id="PTHR23041:SF78">
    <property type="entry name" value="E3 UBIQUITIN-PROTEIN LIGASE RNF4"/>
    <property type="match status" value="1"/>
</dbReference>
<dbReference type="Proteomes" id="UP001166674">
    <property type="component" value="Unassembled WGS sequence"/>
</dbReference>
<evidence type="ECO:0000256" key="1">
    <source>
        <dbReference type="ARBA" id="ARBA00022723"/>
    </source>
</evidence>
<keyword evidence="7" id="KW-1185">Reference proteome</keyword>
<name>A0AA41MMB4_SCICA</name>
<proteinExistence type="predicted"/>
<dbReference type="GO" id="GO:0008270">
    <property type="term" value="F:zinc ion binding"/>
    <property type="evidence" value="ECO:0007669"/>
    <property type="project" value="UniProtKB-KW"/>
</dbReference>
<dbReference type="PROSITE" id="PS00518">
    <property type="entry name" value="ZF_RING_1"/>
    <property type="match status" value="1"/>
</dbReference>
<keyword evidence="1" id="KW-0479">Metal-binding</keyword>
<evidence type="ECO:0000313" key="7">
    <source>
        <dbReference type="Proteomes" id="UP001166674"/>
    </source>
</evidence>
<dbReference type="PANTHER" id="PTHR23041">
    <property type="entry name" value="RING FINGER DOMAIN-CONTAINING"/>
    <property type="match status" value="1"/>
</dbReference>
<keyword evidence="3" id="KW-0862">Zinc</keyword>
<protein>
    <submittedName>
        <fullName evidence="6">E3 ubiquitin-protein ligase RNF4</fullName>
    </submittedName>
</protein>
<organism evidence="6 7">
    <name type="scientific">Sciurus carolinensis</name>
    <name type="common">Eastern gray squirrel</name>
    <dbReference type="NCBI Taxonomy" id="30640"/>
    <lineage>
        <taxon>Eukaryota</taxon>
        <taxon>Metazoa</taxon>
        <taxon>Chordata</taxon>
        <taxon>Craniata</taxon>
        <taxon>Vertebrata</taxon>
        <taxon>Euteleostomi</taxon>
        <taxon>Mammalia</taxon>
        <taxon>Eutheria</taxon>
        <taxon>Euarchontoglires</taxon>
        <taxon>Glires</taxon>
        <taxon>Rodentia</taxon>
        <taxon>Sciuromorpha</taxon>
        <taxon>Sciuridae</taxon>
        <taxon>Sciurinae</taxon>
        <taxon>Sciurini</taxon>
        <taxon>Sciurus</taxon>
    </lineage>
</organism>
<sequence length="164" mass="18483">MGPTPRTQAETWVVGAKEHNEYKKALGWNKPIELVETPGNEIVDLTCESLEPVVVDLTHHDSVVIVDKRRRSRRSARRLHQDHADSCVVSSDDQELSRDRDVPSGTVSCPDCMDRYSEIVQNGHLIVSAECGHIFCSQCLCGSLKNANTCSTCREKINRKRFYI</sequence>
<evidence type="ECO:0000256" key="4">
    <source>
        <dbReference type="PROSITE-ProRule" id="PRU00175"/>
    </source>
</evidence>
<dbReference type="Pfam" id="PF00097">
    <property type="entry name" value="zf-C3HC4"/>
    <property type="match status" value="1"/>
</dbReference>
<dbReference type="SUPFAM" id="SSF57850">
    <property type="entry name" value="RING/U-box"/>
    <property type="match status" value="1"/>
</dbReference>
<evidence type="ECO:0000256" key="2">
    <source>
        <dbReference type="ARBA" id="ARBA00022771"/>
    </source>
</evidence>
<feature type="domain" description="RING-type" evidence="5">
    <location>
        <begin position="109"/>
        <end position="154"/>
    </location>
</feature>
<dbReference type="InterPro" id="IPR013083">
    <property type="entry name" value="Znf_RING/FYVE/PHD"/>
</dbReference>
<dbReference type="AlphaFoldDB" id="A0AA41MMB4"/>
<dbReference type="Gene3D" id="3.30.40.10">
    <property type="entry name" value="Zinc/RING finger domain, C3HC4 (zinc finger)"/>
    <property type="match status" value="1"/>
</dbReference>
<dbReference type="InterPro" id="IPR017907">
    <property type="entry name" value="Znf_RING_CS"/>
</dbReference>
<dbReference type="PROSITE" id="PS50089">
    <property type="entry name" value="ZF_RING_2"/>
    <property type="match status" value="1"/>
</dbReference>
<evidence type="ECO:0000259" key="5">
    <source>
        <dbReference type="PROSITE" id="PS50089"/>
    </source>
</evidence>
<comment type="caution">
    <text evidence="6">The sequence shown here is derived from an EMBL/GenBank/DDBJ whole genome shotgun (WGS) entry which is preliminary data.</text>
</comment>
<dbReference type="EMBL" id="JAATJV010231900">
    <property type="protein sequence ID" value="MBZ3874551.1"/>
    <property type="molecule type" value="Genomic_DNA"/>
</dbReference>
<dbReference type="InterPro" id="IPR001841">
    <property type="entry name" value="Znf_RING"/>
</dbReference>
<reference evidence="6" key="1">
    <citation type="submission" date="2020-03" db="EMBL/GenBank/DDBJ databases">
        <title>Studies in the Genomics of Life Span.</title>
        <authorList>
            <person name="Glass D."/>
        </authorList>
    </citation>
    <scope>NUCLEOTIDE SEQUENCE</scope>
    <source>
        <strain evidence="6">SUZIE</strain>
        <tissue evidence="6">Muscle</tissue>
    </source>
</reference>